<organism evidence="10 11">
    <name type="scientific">Eubacterium multiforme</name>
    <dbReference type="NCBI Taxonomy" id="83339"/>
    <lineage>
        <taxon>Bacteria</taxon>
        <taxon>Bacillati</taxon>
        <taxon>Bacillota</taxon>
        <taxon>Clostridia</taxon>
        <taxon>Eubacteriales</taxon>
        <taxon>Eubacteriaceae</taxon>
        <taxon>Eubacterium</taxon>
    </lineage>
</organism>
<feature type="transmembrane region" description="Helical" evidence="8">
    <location>
        <begin position="20"/>
        <end position="39"/>
    </location>
</feature>
<keyword evidence="7" id="KW-0868">Chloride</keyword>
<dbReference type="InterPro" id="IPR014743">
    <property type="entry name" value="Cl-channel_core"/>
</dbReference>
<evidence type="ECO:0000256" key="8">
    <source>
        <dbReference type="SAM" id="Phobius"/>
    </source>
</evidence>
<evidence type="ECO:0000256" key="4">
    <source>
        <dbReference type="ARBA" id="ARBA00022989"/>
    </source>
</evidence>
<keyword evidence="5" id="KW-0406">Ion transport</keyword>
<keyword evidence="6 8" id="KW-0472">Membrane</keyword>
<evidence type="ECO:0000256" key="7">
    <source>
        <dbReference type="ARBA" id="ARBA00023214"/>
    </source>
</evidence>
<evidence type="ECO:0000256" key="3">
    <source>
        <dbReference type="ARBA" id="ARBA00022692"/>
    </source>
</evidence>
<comment type="caution">
    <text evidence="10">The sequence shown here is derived from an EMBL/GenBank/DDBJ whole genome shotgun (WGS) entry which is preliminary data.</text>
</comment>
<feature type="transmembrane region" description="Helical" evidence="8">
    <location>
        <begin position="232"/>
        <end position="253"/>
    </location>
</feature>
<keyword evidence="11" id="KW-1185">Reference proteome</keyword>
<dbReference type="CDD" id="cd01031">
    <property type="entry name" value="EriC"/>
    <property type="match status" value="1"/>
</dbReference>
<evidence type="ECO:0000259" key="9">
    <source>
        <dbReference type="PROSITE" id="PS51202"/>
    </source>
</evidence>
<feature type="transmembrane region" description="Helical" evidence="8">
    <location>
        <begin position="332"/>
        <end position="355"/>
    </location>
</feature>
<protein>
    <submittedName>
        <fullName evidence="10">H+/Cl- antiporter ClcA</fullName>
    </submittedName>
</protein>
<reference evidence="10 11" key="1">
    <citation type="submission" date="2023-07" db="EMBL/GenBank/DDBJ databases">
        <title>Genomic Encyclopedia of Type Strains, Phase IV (KMG-IV): sequencing the most valuable type-strain genomes for metagenomic binning, comparative biology and taxonomic classification.</title>
        <authorList>
            <person name="Goeker M."/>
        </authorList>
    </citation>
    <scope>NUCLEOTIDE SEQUENCE [LARGE SCALE GENOMIC DNA]</scope>
    <source>
        <strain evidence="10 11">DSM 20694</strain>
    </source>
</reference>
<feature type="transmembrane region" description="Helical" evidence="8">
    <location>
        <begin position="59"/>
        <end position="80"/>
    </location>
</feature>
<dbReference type="Pfam" id="PF00654">
    <property type="entry name" value="Voltage_CLC"/>
    <property type="match status" value="1"/>
</dbReference>
<feature type="transmembrane region" description="Helical" evidence="8">
    <location>
        <begin position="305"/>
        <end position="325"/>
    </location>
</feature>
<dbReference type="InterPro" id="IPR001807">
    <property type="entry name" value="ClC"/>
</dbReference>
<gene>
    <name evidence="10" type="ORF">J2S18_000550</name>
</gene>
<feature type="domain" description="RCK C-terminal" evidence="9">
    <location>
        <begin position="433"/>
        <end position="515"/>
    </location>
</feature>
<keyword evidence="2" id="KW-0813">Transport</keyword>
<dbReference type="Gene3D" id="3.30.70.1450">
    <property type="entry name" value="Regulator of K+ conductance, C-terminal domain"/>
    <property type="match status" value="1"/>
</dbReference>
<dbReference type="EMBL" id="JAUSUF010000001">
    <property type="protein sequence ID" value="MDQ0148633.1"/>
    <property type="molecule type" value="Genomic_DNA"/>
</dbReference>
<dbReference type="InterPro" id="IPR036721">
    <property type="entry name" value="RCK_C_sf"/>
</dbReference>
<dbReference type="SUPFAM" id="SSF116726">
    <property type="entry name" value="TrkA C-terminal domain-like"/>
    <property type="match status" value="1"/>
</dbReference>
<dbReference type="Gene3D" id="1.10.3080.10">
    <property type="entry name" value="Clc chloride channel"/>
    <property type="match status" value="1"/>
</dbReference>
<dbReference type="SUPFAM" id="SSF81340">
    <property type="entry name" value="Clc chloride channel"/>
    <property type="match status" value="1"/>
</dbReference>
<keyword evidence="3 8" id="KW-0812">Transmembrane</keyword>
<evidence type="ECO:0000256" key="5">
    <source>
        <dbReference type="ARBA" id="ARBA00023065"/>
    </source>
</evidence>
<evidence type="ECO:0000313" key="10">
    <source>
        <dbReference type="EMBL" id="MDQ0148633.1"/>
    </source>
</evidence>
<evidence type="ECO:0000256" key="2">
    <source>
        <dbReference type="ARBA" id="ARBA00022448"/>
    </source>
</evidence>
<evidence type="ECO:0000313" key="11">
    <source>
        <dbReference type="Proteomes" id="UP001228504"/>
    </source>
</evidence>
<accession>A0ABT9URA8</accession>
<dbReference type="PRINTS" id="PR00762">
    <property type="entry name" value="CLCHANNEL"/>
</dbReference>
<name>A0ABT9URA8_9FIRM</name>
<keyword evidence="4 8" id="KW-1133">Transmembrane helix</keyword>
<evidence type="ECO:0000256" key="1">
    <source>
        <dbReference type="ARBA" id="ARBA00004141"/>
    </source>
</evidence>
<dbReference type="PANTHER" id="PTHR45711">
    <property type="entry name" value="CHLORIDE CHANNEL PROTEIN"/>
    <property type="match status" value="1"/>
</dbReference>
<evidence type="ECO:0000256" key="6">
    <source>
        <dbReference type="ARBA" id="ARBA00023136"/>
    </source>
</evidence>
<sequence length="519" mass="55944">MDNKISKMYKMINNSNLRVVLESVLVGAVAGLIVSIYRLTLKYINIYTTLAYDFMRVHWLYIILGLAILMGIGYIVGYMVKKDSMISGSGIPQIEGILTGYFKSTSPLKILINKFIGGVLAIGAGLSLGIEGPSIQLGASFGNLFGNITKRLKLEKRFLISSGAGAGLAAAFNAPFAGVMFVLEEVHKKFTPILFVSAIAASVTSDLVTWAFFGGKPILDATGLIAMPFKYYLFLIVLGILVGFAGAFYNYILLKTIALYGKIKVSLPIRMMIPFAFAMFFGLFLPEVLGGGNELINQILVDGVILKFAIILLIGKFVFSMISFASGTPGGILFPLLTLGALIGVIFGECSVQFLGVDGTYLINFILLAMAGMFASIVRAPITGLVLVCEMSGSFTEFGPIVLVCGISYLVAELLKIDPVYEALFKIRLKSQNGKLKEESSGEIMVAYTVAMGSLIAGKKLKEINLPENALVVSIEREGDTIIPNGNTVIIAGDCINALVNEDKEVILRKKLEQLCDLA</sequence>
<feature type="transmembrane region" description="Helical" evidence="8">
    <location>
        <begin position="190"/>
        <end position="212"/>
    </location>
</feature>
<dbReference type="PROSITE" id="PS51202">
    <property type="entry name" value="RCK_C"/>
    <property type="match status" value="1"/>
</dbReference>
<proteinExistence type="predicted"/>
<feature type="transmembrane region" description="Helical" evidence="8">
    <location>
        <begin position="265"/>
        <end position="285"/>
    </location>
</feature>
<dbReference type="PANTHER" id="PTHR45711:SF6">
    <property type="entry name" value="CHLORIDE CHANNEL PROTEIN"/>
    <property type="match status" value="1"/>
</dbReference>
<dbReference type="RefSeq" id="WP_307482896.1">
    <property type="nucleotide sequence ID" value="NZ_JAUSUF010000001.1"/>
</dbReference>
<dbReference type="Proteomes" id="UP001228504">
    <property type="component" value="Unassembled WGS sequence"/>
</dbReference>
<feature type="transmembrane region" description="Helical" evidence="8">
    <location>
        <begin position="158"/>
        <end position="183"/>
    </location>
</feature>
<dbReference type="Pfam" id="PF02080">
    <property type="entry name" value="TrkA_C"/>
    <property type="match status" value="1"/>
</dbReference>
<feature type="transmembrane region" description="Helical" evidence="8">
    <location>
        <begin position="361"/>
        <end position="382"/>
    </location>
</feature>
<comment type="subcellular location">
    <subcellularLocation>
        <location evidence="1">Membrane</location>
        <topology evidence="1">Multi-pass membrane protein</topology>
    </subcellularLocation>
</comment>
<dbReference type="InterPro" id="IPR006037">
    <property type="entry name" value="RCK_C"/>
</dbReference>
<feature type="transmembrane region" description="Helical" evidence="8">
    <location>
        <begin position="394"/>
        <end position="412"/>
    </location>
</feature>